<dbReference type="Gene3D" id="3.40.190.10">
    <property type="entry name" value="Periplasmic binding protein-like II"/>
    <property type="match status" value="2"/>
</dbReference>
<comment type="subcellular location">
    <subcellularLocation>
        <location evidence="1">Periplasm</location>
    </subcellularLocation>
</comment>
<dbReference type="Proteomes" id="UP001589692">
    <property type="component" value="Unassembled WGS sequence"/>
</dbReference>
<dbReference type="InterPro" id="IPR006059">
    <property type="entry name" value="SBP"/>
</dbReference>
<evidence type="ECO:0000313" key="6">
    <source>
        <dbReference type="Proteomes" id="UP001589692"/>
    </source>
</evidence>
<evidence type="ECO:0000256" key="1">
    <source>
        <dbReference type="ARBA" id="ARBA00004418"/>
    </source>
</evidence>
<dbReference type="RefSeq" id="WP_377258108.1">
    <property type="nucleotide sequence ID" value="NZ_JBHMAA010000008.1"/>
</dbReference>
<sequence>MKLTRRHLLGGMAGGAGLALMSAKPAFAQSKSIRHFWWGNPTRDKRTFEVIDRFQKTHPDIKVSGETIGWGDYWTKMATQTAGGNMADVIQMDHSFIHEYVSRGALKPLDGYVGKAVKLDHYDAGANAVGTIDGKLYGISIGSTSQAIPYNIRAFEEAGVRFDPLAWTTDDFAAICARITEASGGKMTGSEDLSLYIENFEVWVRQAGHDLYNADGTLGMTEEDVRTYWEFWAGLRGKGVVEGKDATVLLDKAMSDLGIVKGTTAMTFRYANQVGAVQALVKDPVGAAMVPQRKGMSWGHFVMPSMFLSLTRDARDIDSSLTYINNWITDPDTIRVLGIDRGIPPSKAGRDALEPTLTAVEKNVVSFFGGIQGKIGPTPNPKPKGAGEVRDAFMRAGTEVVLGNVPAADAAGQFIQDAADILERARR</sequence>
<keyword evidence="3" id="KW-0574">Periplasm</keyword>
<dbReference type="EMBL" id="JBHMAA010000008">
    <property type="protein sequence ID" value="MFB9948604.1"/>
    <property type="molecule type" value="Genomic_DNA"/>
</dbReference>
<feature type="chain" id="PRO_5047498940" evidence="4">
    <location>
        <begin position="29"/>
        <end position="427"/>
    </location>
</feature>
<comment type="similarity">
    <text evidence="2">Belongs to the bacterial solute-binding protein 1 family.</text>
</comment>
<dbReference type="SUPFAM" id="SSF53850">
    <property type="entry name" value="Periplasmic binding protein-like II"/>
    <property type="match status" value="1"/>
</dbReference>
<dbReference type="PANTHER" id="PTHR43649:SF11">
    <property type="entry name" value="ABC TRANSPORTER SUBSTRATE-BINDING PROTEIN YESO-RELATED"/>
    <property type="match status" value="1"/>
</dbReference>
<reference evidence="5 6" key="1">
    <citation type="submission" date="2024-09" db="EMBL/GenBank/DDBJ databases">
        <authorList>
            <person name="Sun Q."/>
            <person name="Mori K."/>
        </authorList>
    </citation>
    <scope>NUCLEOTIDE SEQUENCE [LARGE SCALE GENOMIC DNA]</scope>
    <source>
        <strain evidence="5 6">TBRC 4938</strain>
    </source>
</reference>
<evidence type="ECO:0000313" key="5">
    <source>
        <dbReference type="EMBL" id="MFB9948604.1"/>
    </source>
</evidence>
<gene>
    <name evidence="5" type="ORF">ACFFP0_07070</name>
</gene>
<accession>A0ABV6ADA6</accession>
<feature type="signal peptide" evidence="4">
    <location>
        <begin position="1"/>
        <end position="28"/>
    </location>
</feature>
<keyword evidence="6" id="KW-1185">Reference proteome</keyword>
<evidence type="ECO:0000256" key="4">
    <source>
        <dbReference type="SAM" id="SignalP"/>
    </source>
</evidence>
<keyword evidence="4" id="KW-0732">Signal</keyword>
<proteinExistence type="inferred from homology"/>
<evidence type="ECO:0000256" key="2">
    <source>
        <dbReference type="ARBA" id="ARBA00008520"/>
    </source>
</evidence>
<organism evidence="5 6">
    <name type="scientific">Rhizobium puerariae</name>
    <dbReference type="NCBI Taxonomy" id="1585791"/>
    <lineage>
        <taxon>Bacteria</taxon>
        <taxon>Pseudomonadati</taxon>
        <taxon>Pseudomonadota</taxon>
        <taxon>Alphaproteobacteria</taxon>
        <taxon>Hyphomicrobiales</taxon>
        <taxon>Rhizobiaceae</taxon>
        <taxon>Rhizobium/Agrobacterium group</taxon>
        <taxon>Rhizobium</taxon>
    </lineage>
</organism>
<comment type="caution">
    <text evidence="5">The sequence shown here is derived from an EMBL/GenBank/DDBJ whole genome shotgun (WGS) entry which is preliminary data.</text>
</comment>
<dbReference type="InterPro" id="IPR050490">
    <property type="entry name" value="Bact_solute-bd_prot1"/>
</dbReference>
<name>A0ABV6ADA6_9HYPH</name>
<dbReference type="Pfam" id="PF13416">
    <property type="entry name" value="SBP_bac_8"/>
    <property type="match status" value="1"/>
</dbReference>
<protein>
    <submittedName>
        <fullName evidence="5">ABC transporter substrate-binding protein</fullName>
    </submittedName>
</protein>
<dbReference type="PROSITE" id="PS51318">
    <property type="entry name" value="TAT"/>
    <property type="match status" value="1"/>
</dbReference>
<evidence type="ECO:0000256" key="3">
    <source>
        <dbReference type="ARBA" id="ARBA00022764"/>
    </source>
</evidence>
<dbReference type="InterPro" id="IPR006311">
    <property type="entry name" value="TAT_signal"/>
</dbReference>
<dbReference type="PANTHER" id="PTHR43649">
    <property type="entry name" value="ARABINOSE-BINDING PROTEIN-RELATED"/>
    <property type="match status" value="1"/>
</dbReference>